<dbReference type="PANTHER" id="PTHR13802:SF59">
    <property type="entry name" value="SUSHI DOMAIN-CONTAINING PROTEIN 2"/>
    <property type="match status" value="1"/>
</dbReference>
<feature type="signal peptide" evidence="1">
    <location>
        <begin position="1"/>
        <end position="17"/>
    </location>
</feature>
<reference evidence="4 5" key="1">
    <citation type="submission" date="2020-06" db="EMBL/GenBank/DDBJ databases">
        <authorList>
            <person name="Li R."/>
            <person name="Bekaert M."/>
        </authorList>
    </citation>
    <scope>NUCLEOTIDE SEQUENCE [LARGE SCALE GENOMIC DNA]</scope>
    <source>
        <strain evidence="5">wild</strain>
    </source>
</reference>
<dbReference type="EMBL" id="CACVKT020006653">
    <property type="protein sequence ID" value="CAC5402873.1"/>
    <property type="molecule type" value="Genomic_DNA"/>
</dbReference>
<keyword evidence="5" id="KW-1185">Reference proteome</keyword>
<dbReference type="InterPro" id="IPR051495">
    <property type="entry name" value="Epithelial_Barrier/Signaling"/>
</dbReference>
<dbReference type="CDD" id="cd01450">
    <property type="entry name" value="vWFA_subfamily_ECM"/>
    <property type="match status" value="1"/>
</dbReference>
<dbReference type="InterPro" id="IPR002035">
    <property type="entry name" value="VWF_A"/>
</dbReference>
<organism evidence="4 5">
    <name type="scientific">Mytilus coruscus</name>
    <name type="common">Sea mussel</name>
    <dbReference type="NCBI Taxonomy" id="42192"/>
    <lineage>
        <taxon>Eukaryota</taxon>
        <taxon>Metazoa</taxon>
        <taxon>Spiralia</taxon>
        <taxon>Lophotrochozoa</taxon>
        <taxon>Mollusca</taxon>
        <taxon>Bivalvia</taxon>
        <taxon>Autobranchia</taxon>
        <taxon>Pteriomorphia</taxon>
        <taxon>Mytilida</taxon>
        <taxon>Mytiloidea</taxon>
        <taxon>Mytilidae</taxon>
        <taxon>Mytilinae</taxon>
        <taxon>Mytilus</taxon>
    </lineage>
</organism>
<dbReference type="SUPFAM" id="SSF53300">
    <property type="entry name" value="vWA-like"/>
    <property type="match status" value="2"/>
</dbReference>
<feature type="domain" description="NIDO" evidence="3">
    <location>
        <begin position="96"/>
        <end position="255"/>
    </location>
</feature>
<gene>
    <name evidence="4" type="ORF">MCOR_36804</name>
</gene>
<evidence type="ECO:0000256" key="1">
    <source>
        <dbReference type="SAM" id="SignalP"/>
    </source>
</evidence>
<evidence type="ECO:0000259" key="3">
    <source>
        <dbReference type="PROSITE" id="PS51220"/>
    </source>
</evidence>
<dbReference type="GO" id="GO:0007160">
    <property type="term" value="P:cell-matrix adhesion"/>
    <property type="evidence" value="ECO:0007669"/>
    <property type="project" value="InterPro"/>
</dbReference>
<keyword evidence="1" id="KW-0732">Signal</keyword>
<evidence type="ECO:0000313" key="5">
    <source>
        <dbReference type="Proteomes" id="UP000507470"/>
    </source>
</evidence>
<sequence length="635" mass="70734">MMLALVILFLLPIKLLCFVPESEFFSFGHSEGDALLFPNDDQHSDVQNISIVFKFFYEHHSKLFVNTNGLISFQKGISTYTSEAFPKIGERIVLAPFWTDINTSNCGSTCNIWYRESTKSTDIVKATSEVRKYFPIMKHFGANWTYVVTWESVPFFGASDVGINKRNTFQCVLISDTESTFVIYNYNKIEWTTGTASSGDADTGIGGTPAQVGFNMGDDFHFYSVKGSRTADIINLPNLSNVGYPGKFAFRVDLRDIEPAPPPEDPGKCYLKAADIAFVLDVSHSIDVSILRNLVTAVISHVPINEIECQIGMTSFSSKAKIEFYFDDYAEKADILTHVANITNMRGASNLEDALVDVKQLFTYSKGSRSYAKRFTFIFTDGLMVESNELKTAADSLKSLPNMEVVSVGVGASVKHDLLERIATDFTRVLYPSADMIWKYLQSSLAQPGCFSCTLEVEGEIHLLLEDSIHITRAEFKDGKQFIYTFIEALISFHLQNVDLSVDIFGNKIIEAIPLNDISGMKYKLGSVALVEYSGIDVNQSSLIKHVHNIGTLSSSNSFVIFITSGKSFDSHLIKKLQSVVINSKTNMITVGLGSDQDWYNLEDLASYGYFVFSGEDARLLARLMEKELKTTTCS</sequence>
<name>A0A6J8D2C8_MYTCO</name>
<dbReference type="Gene3D" id="3.40.50.410">
    <property type="entry name" value="von Willebrand factor, type A domain"/>
    <property type="match status" value="2"/>
</dbReference>
<dbReference type="AlphaFoldDB" id="A0A6J8D2C8"/>
<accession>A0A6J8D2C8</accession>
<proteinExistence type="predicted"/>
<dbReference type="Pfam" id="PF00092">
    <property type="entry name" value="VWA"/>
    <property type="match status" value="2"/>
</dbReference>
<dbReference type="Pfam" id="PF06119">
    <property type="entry name" value="NIDO"/>
    <property type="match status" value="1"/>
</dbReference>
<dbReference type="Proteomes" id="UP000507470">
    <property type="component" value="Unassembled WGS sequence"/>
</dbReference>
<protein>
    <submittedName>
        <fullName evidence="4">Sushi, nidogen and EGF-like domain-containing protein 1,Alpha-tectorin</fullName>
    </submittedName>
</protein>
<feature type="chain" id="PRO_5026761972" evidence="1">
    <location>
        <begin position="18"/>
        <end position="635"/>
    </location>
</feature>
<evidence type="ECO:0000313" key="4">
    <source>
        <dbReference type="EMBL" id="CAC5402873.1"/>
    </source>
</evidence>
<feature type="domain" description="VWFA" evidence="2">
    <location>
        <begin position="460"/>
        <end position="629"/>
    </location>
</feature>
<dbReference type="PROSITE" id="PS51220">
    <property type="entry name" value="NIDO"/>
    <property type="match status" value="1"/>
</dbReference>
<dbReference type="PANTHER" id="PTHR13802">
    <property type="entry name" value="MUCIN 4-RELATED"/>
    <property type="match status" value="1"/>
</dbReference>
<dbReference type="PROSITE" id="PS50234">
    <property type="entry name" value="VWFA"/>
    <property type="match status" value="2"/>
</dbReference>
<dbReference type="SMART" id="SM00539">
    <property type="entry name" value="NIDO"/>
    <property type="match status" value="1"/>
</dbReference>
<evidence type="ECO:0000259" key="2">
    <source>
        <dbReference type="PROSITE" id="PS50234"/>
    </source>
</evidence>
<feature type="domain" description="VWFA" evidence="2">
    <location>
        <begin position="275"/>
        <end position="425"/>
    </location>
</feature>
<dbReference type="SMART" id="SM00327">
    <property type="entry name" value="VWA"/>
    <property type="match status" value="2"/>
</dbReference>
<dbReference type="InterPro" id="IPR003886">
    <property type="entry name" value="NIDO_dom"/>
</dbReference>
<dbReference type="OrthoDB" id="9972657at2759"/>
<dbReference type="InterPro" id="IPR036465">
    <property type="entry name" value="vWFA_dom_sf"/>
</dbReference>